<evidence type="ECO:0000313" key="8">
    <source>
        <dbReference type="Proteomes" id="UP001055185"/>
    </source>
</evidence>
<organism evidence="7 8">
    <name type="scientific">Faecalibacterium gallinarum</name>
    <dbReference type="NCBI Taxonomy" id="2903556"/>
    <lineage>
        <taxon>Bacteria</taxon>
        <taxon>Bacillati</taxon>
        <taxon>Bacillota</taxon>
        <taxon>Clostridia</taxon>
        <taxon>Eubacteriales</taxon>
        <taxon>Oscillospiraceae</taxon>
        <taxon>Faecalibacterium</taxon>
    </lineage>
</organism>
<dbReference type="GO" id="GO:0005886">
    <property type="term" value="C:plasma membrane"/>
    <property type="evidence" value="ECO:0007669"/>
    <property type="project" value="UniProtKB-SubCell"/>
</dbReference>
<keyword evidence="2" id="KW-1003">Cell membrane</keyword>
<dbReference type="RefSeq" id="WP_238317700.1">
    <property type="nucleotide sequence ID" value="NZ_BQKV01000098.1"/>
</dbReference>
<accession>A0AA37J009</accession>
<feature type="transmembrane region" description="Helical" evidence="6">
    <location>
        <begin position="323"/>
        <end position="347"/>
    </location>
</feature>
<dbReference type="Proteomes" id="UP001055185">
    <property type="component" value="Unassembled WGS sequence"/>
</dbReference>
<dbReference type="Pfam" id="PF01943">
    <property type="entry name" value="Polysacc_synt"/>
    <property type="match status" value="1"/>
</dbReference>
<comment type="subcellular location">
    <subcellularLocation>
        <location evidence="1">Cell membrane</location>
        <topology evidence="1">Multi-pass membrane protein</topology>
    </subcellularLocation>
</comment>
<feature type="transmembrane region" description="Helical" evidence="6">
    <location>
        <begin position="12"/>
        <end position="33"/>
    </location>
</feature>
<dbReference type="InterPro" id="IPR050833">
    <property type="entry name" value="Poly_Biosynth_Transport"/>
</dbReference>
<feature type="transmembrane region" description="Helical" evidence="6">
    <location>
        <begin position="88"/>
        <end position="108"/>
    </location>
</feature>
<name>A0AA37J009_9FIRM</name>
<reference evidence="7" key="1">
    <citation type="journal article" date="2022" name="Int. J. Syst. Evol. Microbiol.">
        <title>Genome-based, phenotypic and chemotaxonomic classification of Faecalibacterium strains: proposal of three novel species Faecalibacterium duncaniae sp. nov., Faecalibacterium hattorii sp. nov. and Faecalibacterium gallinarum sp. nov. .</title>
        <authorList>
            <person name="Sakamoto M."/>
            <person name="Sakurai N."/>
            <person name="Tanno H."/>
            <person name="Iino T."/>
            <person name="Ohkuma M."/>
            <person name="Endo A."/>
        </authorList>
    </citation>
    <scope>NUCLEOTIDE SEQUENCE</scope>
    <source>
        <strain evidence="7">JCM 17207</strain>
    </source>
</reference>
<keyword evidence="8" id="KW-1185">Reference proteome</keyword>
<dbReference type="EMBL" id="BQKV01000098">
    <property type="protein sequence ID" value="GJN65484.1"/>
    <property type="molecule type" value="Genomic_DNA"/>
</dbReference>
<dbReference type="PANTHER" id="PTHR30250">
    <property type="entry name" value="PST FAMILY PREDICTED COLANIC ACID TRANSPORTER"/>
    <property type="match status" value="1"/>
</dbReference>
<gene>
    <name evidence="7" type="ORF">JCM17207_21090</name>
</gene>
<keyword evidence="4 6" id="KW-1133">Transmembrane helix</keyword>
<keyword evidence="5 6" id="KW-0472">Membrane</keyword>
<evidence type="ECO:0000256" key="2">
    <source>
        <dbReference type="ARBA" id="ARBA00022475"/>
    </source>
</evidence>
<feature type="transmembrane region" description="Helical" evidence="6">
    <location>
        <begin position="413"/>
        <end position="433"/>
    </location>
</feature>
<feature type="transmembrane region" description="Helical" evidence="6">
    <location>
        <begin position="145"/>
        <end position="166"/>
    </location>
</feature>
<dbReference type="InterPro" id="IPR002797">
    <property type="entry name" value="Polysacc_synth"/>
</dbReference>
<feature type="transmembrane region" description="Helical" evidence="6">
    <location>
        <begin position="172"/>
        <end position="192"/>
    </location>
</feature>
<proteinExistence type="predicted"/>
<feature type="transmembrane region" description="Helical" evidence="6">
    <location>
        <begin position="439"/>
        <end position="459"/>
    </location>
</feature>
<evidence type="ECO:0000313" key="7">
    <source>
        <dbReference type="EMBL" id="GJN65484.1"/>
    </source>
</evidence>
<evidence type="ECO:0000256" key="1">
    <source>
        <dbReference type="ARBA" id="ARBA00004651"/>
    </source>
</evidence>
<dbReference type="PANTHER" id="PTHR30250:SF11">
    <property type="entry name" value="O-ANTIGEN TRANSPORTER-RELATED"/>
    <property type="match status" value="1"/>
</dbReference>
<feature type="transmembrane region" description="Helical" evidence="6">
    <location>
        <begin position="212"/>
        <end position="231"/>
    </location>
</feature>
<comment type="caution">
    <text evidence="7">The sequence shown here is derived from an EMBL/GenBank/DDBJ whole genome shotgun (WGS) entry which is preliminary data.</text>
</comment>
<dbReference type="CDD" id="cd13128">
    <property type="entry name" value="MATE_Wzx_like"/>
    <property type="match status" value="1"/>
</dbReference>
<evidence type="ECO:0000256" key="3">
    <source>
        <dbReference type="ARBA" id="ARBA00022692"/>
    </source>
</evidence>
<dbReference type="AlphaFoldDB" id="A0AA37J009"/>
<feature type="transmembrane region" description="Helical" evidence="6">
    <location>
        <begin position="359"/>
        <end position="379"/>
    </location>
</feature>
<evidence type="ECO:0000256" key="5">
    <source>
        <dbReference type="ARBA" id="ARBA00023136"/>
    </source>
</evidence>
<feature type="transmembrane region" description="Helical" evidence="6">
    <location>
        <begin position="292"/>
        <end position="311"/>
    </location>
</feature>
<feature type="transmembrane region" description="Helical" evidence="6">
    <location>
        <begin position="251"/>
        <end position="271"/>
    </location>
</feature>
<protein>
    <submittedName>
        <fullName evidence="7">Flippase</fullName>
    </submittedName>
</protein>
<evidence type="ECO:0000256" key="4">
    <source>
        <dbReference type="ARBA" id="ARBA00022989"/>
    </source>
</evidence>
<feature type="transmembrane region" description="Helical" evidence="6">
    <location>
        <begin position="120"/>
        <end position="138"/>
    </location>
</feature>
<sequence>MAEKPKSLKWNFFMNAVLTASSLLFPLVSFPYVSRVLGPEGMGKVSFASSLVSYFAIFAQLGIPTYGIRVCAALRDRKTELTRTVQELTLLNLIMSAAAYGALFALVWAVPKLRAERELYFIMSLTILFNAIGMEWLYKALEQYAYIAARSIFFKVVSLGAVFALVHRPEDVLIYGAVSLIALSGSSVLNLLNARRFVGLRPVGDYHLGRHLGPVGVFFAMSCATTLYTQLDTVMLGFLQTDREVGYYHAAVKIKSILVSVVTSLGVVLLPRAAYYIQQGRRDQFEQMAAKALRFVWLAAPPLALYFILFARESILFLSGGAYAAAVLPMQIILPVLVLVGLTNVMGLQMLVPLGREKAVLRSELAGAAVNLAANFLLIPGLSSVGAALGTLLAETVVWAIQRRALRDQLASVRLPLARLAGALGAGCLASIWVKALDLPPFFALALSAGLFFGSYSLVHLAAREPLALELLALLRRKTRLPGK</sequence>
<keyword evidence="3 6" id="KW-0812">Transmembrane</keyword>
<evidence type="ECO:0000256" key="6">
    <source>
        <dbReference type="SAM" id="Phobius"/>
    </source>
</evidence>
<feature type="transmembrane region" description="Helical" evidence="6">
    <location>
        <begin position="45"/>
        <end position="67"/>
    </location>
</feature>